<dbReference type="Pfam" id="PF24621">
    <property type="entry name" value="DHQS_C"/>
    <property type="match status" value="1"/>
</dbReference>
<proteinExistence type="inferred from homology"/>
<evidence type="ECO:0000313" key="14">
    <source>
        <dbReference type="Proteomes" id="UP000440513"/>
    </source>
</evidence>
<protein>
    <recommendedName>
        <fullName evidence="9 10">3-dehydroquinate synthase</fullName>
        <shortName evidence="9">DHQS</shortName>
        <ecNumber evidence="9 10">4.2.3.4</ecNumber>
    </recommendedName>
</protein>
<dbReference type="FunFam" id="3.40.50.1970:FF:000007">
    <property type="entry name" value="Pentafunctional AROM polypeptide"/>
    <property type="match status" value="1"/>
</dbReference>
<dbReference type="GO" id="GO:0005737">
    <property type="term" value="C:cytoplasm"/>
    <property type="evidence" value="ECO:0007669"/>
    <property type="project" value="UniProtKB-SubCell"/>
</dbReference>
<keyword evidence="6 9" id="KW-0520">NAD</keyword>
<keyword evidence="9" id="KW-0028">Amino-acid biosynthesis</keyword>
<comment type="subcellular location">
    <subcellularLocation>
        <location evidence="9">Cytoplasm</location>
    </subcellularLocation>
</comment>
<evidence type="ECO:0000256" key="2">
    <source>
        <dbReference type="ARBA" id="ARBA00001947"/>
    </source>
</evidence>
<dbReference type="InterPro" id="IPR056179">
    <property type="entry name" value="DHQS_C"/>
</dbReference>
<keyword evidence="4 9" id="KW-0547">Nucleotide-binding</keyword>
<evidence type="ECO:0000259" key="12">
    <source>
        <dbReference type="Pfam" id="PF24621"/>
    </source>
</evidence>
<dbReference type="Pfam" id="PF01761">
    <property type="entry name" value="DHQ_synthase"/>
    <property type="match status" value="1"/>
</dbReference>
<evidence type="ECO:0000256" key="8">
    <source>
        <dbReference type="ARBA" id="ARBA00023285"/>
    </source>
</evidence>
<dbReference type="PIRSF" id="PIRSF001455">
    <property type="entry name" value="DHQ_synth"/>
    <property type="match status" value="1"/>
</dbReference>
<dbReference type="SUPFAM" id="SSF56796">
    <property type="entry name" value="Dehydroquinate synthase-like"/>
    <property type="match status" value="1"/>
</dbReference>
<keyword evidence="7 9" id="KW-0456">Lyase</keyword>
<evidence type="ECO:0000256" key="6">
    <source>
        <dbReference type="ARBA" id="ARBA00023027"/>
    </source>
</evidence>
<comment type="pathway">
    <text evidence="9">Metabolic intermediate biosynthesis; chorismate biosynthesis; chorismate from D-erythrose 4-phosphate and phosphoenolpyruvate: step 2/7.</text>
</comment>
<evidence type="ECO:0000256" key="10">
    <source>
        <dbReference type="NCBIfam" id="TIGR01357"/>
    </source>
</evidence>
<name>A0A7X2P0N2_9FIRM</name>
<evidence type="ECO:0000256" key="9">
    <source>
        <dbReference type="HAMAP-Rule" id="MF_00110"/>
    </source>
</evidence>
<dbReference type="PANTHER" id="PTHR43622:SF1">
    <property type="entry name" value="3-DEHYDROQUINATE SYNTHASE"/>
    <property type="match status" value="1"/>
</dbReference>
<evidence type="ECO:0000313" key="13">
    <source>
        <dbReference type="EMBL" id="MST65357.1"/>
    </source>
</evidence>
<sequence length="371" mass="41519">MSKQLRVYREGAKTEFDYQILWEEDFTKLTDAVKKLELSCGKICIVADDIVGNLYGKEVQKALEELDVTVDLYTFPAGEASKNLDTVKELYAFLIEHHYTRKDVLAALGGGVTGDLTGYAAATYLRGIDFIQIPTTLLAQVDSSVGGKTGVDFAQYKNMVGAFHQPRLVYMNLNTLKTLPEDQFASGMGEVLKSGLIRDARFYEWTINHMSEIQERIYPVLVKMVRKCCEIKAAVVESDPTEQGERALLNLGHTVGHAVEKLKNFELLHGQCVALGTIAAAYISFKRGCLSTEEFYEIRDMNVGFDLPIFFNGLDNEAVLQTTKSDKKMDNGRIKFILLKKIGQAYIDKTVTDEEILDAIQFINGDMIEGE</sequence>
<evidence type="ECO:0000259" key="11">
    <source>
        <dbReference type="Pfam" id="PF01761"/>
    </source>
</evidence>
<comment type="caution">
    <text evidence="13">The sequence shown here is derived from an EMBL/GenBank/DDBJ whole genome shotgun (WGS) entry which is preliminary data.</text>
</comment>
<dbReference type="CDD" id="cd08195">
    <property type="entry name" value="DHQS"/>
    <property type="match status" value="1"/>
</dbReference>
<dbReference type="GO" id="GO:0008652">
    <property type="term" value="P:amino acid biosynthetic process"/>
    <property type="evidence" value="ECO:0007669"/>
    <property type="project" value="UniProtKB-KW"/>
</dbReference>
<dbReference type="Gene3D" id="1.20.1090.10">
    <property type="entry name" value="Dehydroquinate synthase-like - alpha domain"/>
    <property type="match status" value="1"/>
</dbReference>
<reference evidence="13 14" key="1">
    <citation type="submission" date="2019-08" db="EMBL/GenBank/DDBJ databases">
        <title>In-depth cultivation of the pig gut microbiome towards novel bacterial diversity and tailored functional studies.</title>
        <authorList>
            <person name="Wylensek D."/>
            <person name="Hitch T.C.A."/>
            <person name="Clavel T."/>
        </authorList>
    </citation>
    <scope>NUCLEOTIDE SEQUENCE [LARGE SCALE GENOMIC DNA]</scope>
    <source>
        <strain evidence="13 14">BSM-380-WT-5A</strain>
    </source>
</reference>
<comment type="cofactor">
    <cofactor evidence="1 9">
        <name>NAD(+)</name>
        <dbReference type="ChEBI" id="CHEBI:57540"/>
    </cofactor>
</comment>
<feature type="binding site" evidence="9">
    <location>
        <position position="148"/>
    </location>
    <ligand>
        <name>NAD(+)</name>
        <dbReference type="ChEBI" id="CHEBI:57540"/>
    </ligand>
</feature>
<dbReference type="UniPathway" id="UPA00053">
    <property type="reaction ID" value="UER00085"/>
</dbReference>
<evidence type="ECO:0000256" key="1">
    <source>
        <dbReference type="ARBA" id="ARBA00001911"/>
    </source>
</evidence>
<feature type="domain" description="3-dehydroquinate synthase C-terminal" evidence="12">
    <location>
        <begin position="187"/>
        <end position="329"/>
    </location>
</feature>
<dbReference type="EC" id="4.2.3.4" evidence="9 10"/>
<comment type="caution">
    <text evidence="9">Lacks conserved residue(s) required for the propagation of feature annotation.</text>
</comment>
<evidence type="ECO:0000256" key="4">
    <source>
        <dbReference type="ARBA" id="ARBA00022741"/>
    </source>
</evidence>
<gene>
    <name evidence="9 13" type="primary">aroB</name>
    <name evidence="13" type="ORF">FYJ57_01100</name>
</gene>
<dbReference type="Proteomes" id="UP000440513">
    <property type="component" value="Unassembled WGS sequence"/>
</dbReference>
<evidence type="ECO:0000256" key="3">
    <source>
        <dbReference type="ARBA" id="ARBA00022723"/>
    </source>
</evidence>
<comment type="catalytic activity">
    <reaction evidence="9">
        <text>7-phospho-2-dehydro-3-deoxy-D-arabino-heptonate = 3-dehydroquinate + phosphate</text>
        <dbReference type="Rhea" id="RHEA:21968"/>
        <dbReference type="ChEBI" id="CHEBI:32364"/>
        <dbReference type="ChEBI" id="CHEBI:43474"/>
        <dbReference type="ChEBI" id="CHEBI:58394"/>
        <dbReference type="EC" id="4.2.3.4"/>
    </reaction>
</comment>
<evidence type="ECO:0000256" key="7">
    <source>
        <dbReference type="ARBA" id="ARBA00023239"/>
    </source>
</evidence>
<feature type="binding site" evidence="9">
    <location>
        <position position="190"/>
    </location>
    <ligand>
        <name>Zn(2+)</name>
        <dbReference type="ChEBI" id="CHEBI:29105"/>
    </ligand>
</feature>
<dbReference type="GO" id="GO:0003856">
    <property type="term" value="F:3-dehydroquinate synthase activity"/>
    <property type="evidence" value="ECO:0007669"/>
    <property type="project" value="UniProtKB-UniRule"/>
</dbReference>
<feature type="binding site" evidence="9">
    <location>
        <begin position="111"/>
        <end position="115"/>
    </location>
    <ligand>
        <name>NAD(+)</name>
        <dbReference type="ChEBI" id="CHEBI:57540"/>
    </ligand>
</feature>
<feature type="binding site" evidence="9">
    <location>
        <position position="269"/>
    </location>
    <ligand>
        <name>Zn(2+)</name>
        <dbReference type="ChEBI" id="CHEBI:29105"/>
    </ligand>
</feature>
<dbReference type="GO" id="GO:0009073">
    <property type="term" value="P:aromatic amino acid family biosynthetic process"/>
    <property type="evidence" value="ECO:0007669"/>
    <property type="project" value="UniProtKB-KW"/>
</dbReference>
<feature type="binding site" evidence="9">
    <location>
        <position position="253"/>
    </location>
    <ligand>
        <name>Zn(2+)</name>
        <dbReference type="ChEBI" id="CHEBI:29105"/>
    </ligand>
</feature>
<dbReference type="InterPro" id="IPR030960">
    <property type="entry name" value="DHQS/DOIS_N"/>
</dbReference>
<feature type="binding site" evidence="9">
    <location>
        <begin position="175"/>
        <end position="178"/>
    </location>
    <ligand>
        <name>NAD(+)</name>
        <dbReference type="ChEBI" id="CHEBI:57540"/>
    </ligand>
</feature>
<feature type="binding site" evidence="9">
    <location>
        <begin position="135"/>
        <end position="136"/>
    </location>
    <ligand>
        <name>NAD(+)</name>
        <dbReference type="ChEBI" id="CHEBI:57540"/>
    </ligand>
</feature>
<dbReference type="HAMAP" id="MF_00110">
    <property type="entry name" value="DHQ_synthase"/>
    <property type="match status" value="1"/>
</dbReference>
<dbReference type="InterPro" id="IPR050071">
    <property type="entry name" value="Dehydroquinate_synthase"/>
</dbReference>
<evidence type="ECO:0000256" key="5">
    <source>
        <dbReference type="ARBA" id="ARBA00022833"/>
    </source>
</evidence>
<keyword evidence="9" id="KW-0963">Cytoplasm</keyword>
<dbReference type="PANTHER" id="PTHR43622">
    <property type="entry name" value="3-DEHYDROQUINATE SYNTHASE"/>
    <property type="match status" value="1"/>
</dbReference>
<comment type="function">
    <text evidence="9">Catalyzes the conversion of 3-deoxy-D-arabino-heptulosonate 7-phosphate (DAHP) to dehydroquinate (DHQ).</text>
</comment>
<keyword evidence="8 9" id="KW-0170">Cobalt</keyword>
<accession>A0A7X2P0N2</accession>
<dbReference type="EMBL" id="VUMS01000002">
    <property type="protein sequence ID" value="MST65357.1"/>
    <property type="molecule type" value="Genomic_DNA"/>
</dbReference>
<feature type="binding site" evidence="9">
    <location>
        <position position="157"/>
    </location>
    <ligand>
        <name>NAD(+)</name>
        <dbReference type="ChEBI" id="CHEBI:57540"/>
    </ligand>
</feature>
<comment type="cofactor">
    <cofactor evidence="2">
        <name>Zn(2+)</name>
        <dbReference type="ChEBI" id="CHEBI:29105"/>
    </cofactor>
</comment>
<dbReference type="AlphaFoldDB" id="A0A7X2P0N2"/>
<comment type="similarity">
    <text evidence="9">Belongs to the sugar phosphate cyclases superfamily. Dehydroquinate synthase family.</text>
</comment>
<keyword evidence="9" id="KW-0057">Aromatic amino acid biosynthesis</keyword>
<dbReference type="NCBIfam" id="TIGR01357">
    <property type="entry name" value="aroB"/>
    <property type="match status" value="1"/>
</dbReference>
<dbReference type="RefSeq" id="WP_154431211.1">
    <property type="nucleotide sequence ID" value="NZ_JBQHQP010000002.1"/>
</dbReference>
<dbReference type="Gene3D" id="3.40.50.1970">
    <property type="match status" value="1"/>
</dbReference>
<keyword evidence="3 9" id="KW-0479">Metal-binding</keyword>
<comment type="cofactor">
    <cofactor evidence="9">
        <name>Co(2+)</name>
        <dbReference type="ChEBI" id="CHEBI:48828"/>
    </cofactor>
    <cofactor evidence="9">
        <name>Zn(2+)</name>
        <dbReference type="ChEBI" id="CHEBI:29105"/>
    </cofactor>
    <text evidence="9">Binds 1 divalent metal cation per subunit. Can use either Co(2+) or Zn(2+).</text>
</comment>
<dbReference type="GO" id="GO:0046872">
    <property type="term" value="F:metal ion binding"/>
    <property type="evidence" value="ECO:0007669"/>
    <property type="project" value="UniProtKB-KW"/>
</dbReference>
<organism evidence="13 14">
    <name type="scientific">Oliverpabstia intestinalis</name>
    <dbReference type="NCBI Taxonomy" id="2606633"/>
    <lineage>
        <taxon>Bacteria</taxon>
        <taxon>Bacillati</taxon>
        <taxon>Bacillota</taxon>
        <taxon>Clostridia</taxon>
        <taxon>Lachnospirales</taxon>
        <taxon>Lachnospiraceae</taxon>
        <taxon>Oliverpabstia</taxon>
    </lineage>
</organism>
<dbReference type="GO" id="GO:0000166">
    <property type="term" value="F:nucleotide binding"/>
    <property type="evidence" value="ECO:0007669"/>
    <property type="project" value="UniProtKB-KW"/>
</dbReference>
<keyword evidence="14" id="KW-1185">Reference proteome</keyword>
<dbReference type="GO" id="GO:0009423">
    <property type="term" value="P:chorismate biosynthetic process"/>
    <property type="evidence" value="ECO:0007669"/>
    <property type="project" value="UniProtKB-UniRule"/>
</dbReference>
<dbReference type="InterPro" id="IPR016037">
    <property type="entry name" value="DHQ_synth_AroB"/>
</dbReference>
<keyword evidence="5 9" id="KW-0862">Zinc</keyword>
<dbReference type="InterPro" id="IPR030963">
    <property type="entry name" value="DHQ_synth_fam"/>
</dbReference>
<feature type="domain" description="3-dehydroquinate synthase N-terminal" evidence="11">
    <location>
        <begin position="74"/>
        <end position="185"/>
    </location>
</feature>